<dbReference type="RefSeq" id="WP_210040365.1">
    <property type="nucleotide sequence ID" value="NZ_JAFFZW010000001.1"/>
</dbReference>
<evidence type="ECO:0000256" key="11">
    <source>
        <dbReference type="ARBA" id="ARBA00038000"/>
    </source>
</evidence>
<keyword evidence="7 15" id="KW-0067">ATP-binding</keyword>
<dbReference type="PANTHER" id="PTHR43152:SF3">
    <property type="entry name" value="UVRABC SYSTEM PROTEIN A"/>
    <property type="match status" value="1"/>
</dbReference>
<evidence type="ECO:0000256" key="13">
    <source>
        <dbReference type="ARBA" id="ARBA00042156"/>
    </source>
</evidence>
<dbReference type="Gene3D" id="3.30.1490.20">
    <property type="entry name" value="ATP-grasp fold, A domain"/>
    <property type="match status" value="2"/>
</dbReference>
<dbReference type="GO" id="GO:0005524">
    <property type="term" value="F:ATP binding"/>
    <property type="evidence" value="ECO:0007669"/>
    <property type="project" value="UniProtKB-KW"/>
</dbReference>
<sequence length="1187" mass="130931">MSKSDADIAIIDANENNLKNLSCKIPLNSIICINGVSGSGKTTLAKKLIVQEAERQHKIQSGTGKRYHHLVRGNFLSIKNLPKVLSIDQKPLLQSEKSTVATASGLNDCIRTSFVKCGIIQCSCGTTVEETPSYETIKKIIVTAIPDGNYSIYFYVSSKISSRVEKLIKFMTSNGFRYFEVDGSKKKYRTKDIETLNLDSHSKIKIEADSLDQLESLKIPQESIFISRNSESAFDFSYQTFCQHCMTEYQKKSLSLFTRSKLSDRNGCCNLCGGSGSTVRLNEKYLFYPKNNLAEGFLNLQFDGQKYTPINLYKSKLKKIIQDGGGKVSTTYESFPPSVKLEIQKTLINKLSSLENTATDPELIITSLCDECGGSGFSQKARAVKLNGRSVADILSLTIDEAFSSIRDPESSVILSAAQDLSLGHLVLNRSTTTLSGGEMQRIKLIEAITAKVSDLLIVIDEPSASLSTNDIKKLFVLLKRLQSLGNTLLLVDHSDQVISQSDFSIHLGPGSGLEGGYILETVDSVLPPLKPRKKCSQEPQEYISLRRISFNNVVNQDVCFPAAAITAIVGDSGSGKSSLVQGITSRITSSSRDAKTNNIATAILLDQKHIRGSRRSNVSTFLDISEILRKLYSETVVAQALNLDSSFFTYNGANGACSECQGSGELAGETCKSCGGARFNSLALSAMVHNLNIAELLDFPATGVLPLDLHPAINRVCTLLIELGLGHLNLGRSLTELSGGESQRLKLAKFLGASENSISNNQHHLLIILDEPCKGLSKNDCQFVLEVLQGLSRKGHSVLVIEHNDALIQQADYIIKMGPGVGDEGGLIVFEGPTSDYPTDGSILNGMKVKPITYSKDKSTHLTSEDRYFQKLSIYQKRALISQRDGKFFSTKAKLFEYLDDSACKPPYYFNPFCAELHTSATISKTQIKQRLESLAKLGLQKVLVNNALIKITNAAKLVDYDTAWKTYIETDNPELAYNLGNGWIAVWKDEKTEILSTRLIDVDKRVVGARTLTRRTFNAFYNDCKLCNGSGKLTYYDSFISDEAKACTDLEFYSPSIRPYVKTKILFKIRESVSFFKAENLADFSTPYSSLSSRERMALLHGIPNLSFTKRDGRKDALSDQIEWRGLIKLLESSSSLMPKFLKSSIETPRVSVNCYCCNGTGYAKEVDHYLVNGAPIYQCDPTEV</sequence>
<keyword evidence="4" id="KW-0547">Nucleotide-binding</keyword>
<evidence type="ECO:0000256" key="8">
    <source>
        <dbReference type="ARBA" id="ARBA00022881"/>
    </source>
</evidence>
<dbReference type="PANTHER" id="PTHR43152">
    <property type="entry name" value="UVRABC SYSTEM PROTEIN A"/>
    <property type="match status" value="1"/>
</dbReference>
<evidence type="ECO:0000256" key="10">
    <source>
        <dbReference type="ARBA" id="ARBA00023204"/>
    </source>
</evidence>
<reference evidence="15 16" key="1">
    <citation type="journal article" date="2022" name="Syst. Appl. Microbiol.">
        <title>Pseudomonas alliivorans sp. nov., a plant-pathogenic bacterium isolated from onion foliage in Georgia, USA.</title>
        <authorList>
            <person name="Zhao M."/>
            <person name="Tyson C."/>
            <person name="Chen H.C."/>
            <person name="Paudel S."/>
            <person name="Gitaitis R."/>
            <person name="Kvitko B."/>
            <person name="Dutta B."/>
        </authorList>
    </citation>
    <scope>NUCLEOTIDE SEQUENCE [LARGE SCALE GENOMIC DNA]</scope>
    <source>
        <strain evidence="15 16">20GA0068</strain>
    </source>
</reference>
<evidence type="ECO:0000313" key="16">
    <source>
        <dbReference type="Proteomes" id="UP000673197"/>
    </source>
</evidence>
<keyword evidence="5" id="KW-0227">DNA damage</keyword>
<keyword evidence="10" id="KW-0234">DNA repair</keyword>
<keyword evidence="16" id="KW-1185">Reference proteome</keyword>
<evidence type="ECO:0000256" key="6">
    <source>
        <dbReference type="ARBA" id="ARBA00022769"/>
    </source>
</evidence>
<protein>
    <recommendedName>
        <fullName evidence="12">UvrABC system protein A</fullName>
    </recommendedName>
    <alternativeName>
        <fullName evidence="13">Excinuclease ABC subunit A</fullName>
    </alternativeName>
</protein>
<dbReference type="InterPro" id="IPR017871">
    <property type="entry name" value="ABC_transporter-like_CS"/>
</dbReference>
<dbReference type="PROSITE" id="PS50893">
    <property type="entry name" value="ABC_TRANSPORTER_2"/>
    <property type="match status" value="2"/>
</dbReference>
<name>A0ABS4BZG8_9PSED</name>
<comment type="similarity">
    <text evidence="11">Belongs to the ABC transporter superfamily. UvrA family.</text>
</comment>
<comment type="caution">
    <text evidence="15">The sequence shown here is derived from an EMBL/GenBank/DDBJ whole genome shotgun (WGS) entry which is preliminary data.</text>
</comment>
<dbReference type="Gene3D" id="1.20.1580.10">
    <property type="entry name" value="ABC transporter ATPase like domain"/>
    <property type="match status" value="4"/>
</dbReference>
<evidence type="ECO:0000256" key="2">
    <source>
        <dbReference type="ARBA" id="ARBA00022490"/>
    </source>
</evidence>
<dbReference type="PROSITE" id="PS00211">
    <property type="entry name" value="ABC_TRANSPORTER_1"/>
    <property type="match status" value="2"/>
</dbReference>
<dbReference type="InterPro" id="IPR027417">
    <property type="entry name" value="P-loop_NTPase"/>
</dbReference>
<keyword evidence="2" id="KW-0963">Cytoplasm</keyword>
<dbReference type="Proteomes" id="UP000673197">
    <property type="component" value="Unassembled WGS sequence"/>
</dbReference>
<dbReference type="EMBL" id="JAFFZW010000001">
    <property type="protein sequence ID" value="MBP0943799.1"/>
    <property type="molecule type" value="Genomic_DNA"/>
</dbReference>
<evidence type="ECO:0000256" key="9">
    <source>
        <dbReference type="ARBA" id="ARBA00023125"/>
    </source>
</evidence>
<dbReference type="SUPFAM" id="SSF52540">
    <property type="entry name" value="P-loop containing nucleoside triphosphate hydrolases"/>
    <property type="match status" value="2"/>
</dbReference>
<dbReference type="Gene3D" id="1.10.8.280">
    <property type="entry name" value="ABC transporter ATPase domain-like"/>
    <property type="match status" value="2"/>
</dbReference>
<evidence type="ECO:0000256" key="7">
    <source>
        <dbReference type="ARBA" id="ARBA00022840"/>
    </source>
</evidence>
<feature type="domain" description="ABC transporter" evidence="14">
    <location>
        <begin position="539"/>
        <end position="845"/>
    </location>
</feature>
<proteinExistence type="inferred from homology"/>
<evidence type="ECO:0000256" key="5">
    <source>
        <dbReference type="ARBA" id="ARBA00022763"/>
    </source>
</evidence>
<dbReference type="InterPro" id="IPR003439">
    <property type="entry name" value="ABC_transporter-like_ATP-bd"/>
</dbReference>
<keyword evidence="6" id="KW-0228">DNA excision</keyword>
<comment type="subcellular location">
    <subcellularLocation>
        <location evidence="1">Cytoplasm</location>
    </subcellularLocation>
</comment>
<evidence type="ECO:0000256" key="3">
    <source>
        <dbReference type="ARBA" id="ARBA00022737"/>
    </source>
</evidence>
<dbReference type="Pfam" id="PF00005">
    <property type="entry name" value="ABC_tran"/>
    <property type="match status" value="1"/>
</dbReference>
<gene>
    <name evidence="15" type="ORF">JTJ32_00415</name>
</gene>
<evidence type="ECO:0000259" key="14">
    <source>
        <dbReference type="PROSITE" id="PS50893"/>
    </source>
</evidence>
<keyword evidence="8" id="KW-0267">Excision nuclease</keyword>
<dbReference type="Gene3D" id="3.40.50.300">
    <property type="entry name" value="P-loop containing nucleotide triphosphate hydrolases"/>
    <property type="match status" value="3"/>
</dbReference>
<feature type="domain" description="ABC transporter" evidence="14">
    <location>
        <begin position="279"/>
        <end position="535"/>
    </location>
</feature>
<keyword evidence="3" id="KW-0677">Repeat</keyword>
<dbReference type="InterPro" id="IPR013815">
    <property type="entry name" value="ATP_grasp_subdomain_1"/>
</dbReference>
<accession>A0ABS4BZG8</accession>
<evidence type="ECO:0000256" key="1">
    <source>
        <dbReference type="ARBA" id="ARBA00004496"/>
    </source>
</evidence>
<evidence type="ECO:0000313" key="15">
    <source>
        <dbReference type="EMBL" id="MBP0943799.1"/>
    </source>
</evidence>
<evidence type="ECO:0000256" key="4">
    <source>
        <dbReference type="ARBA" id="ARBA00022741"/>
    </source>
</evidence>
<evidence type="ECO:0000256" key="12">
    <source>
        <dbReference type="ARBA" id="ARBA00039316"/>
    </source>
</evidence>
<organism evidence="15 16">
    <name type="scientific">Pseudomonas alliivorans</name>
    <dbReference type="NCBI Taxonomy" id="2810613"/>
    <lineage>
        <taxon>Bacteria</taxon>
        <taxon>Pseudomonadati</taxon>
        <taxon>Pseudomonadota</taxon>
        <taxon>Gammaproteobacteria</taxon>
        <taxon>Pseudomonadales</taxon>
        <taxon>Pseudomonadaceae</taxon>
        <taxon>Pseudomonas</taxon>
    </lineage>
</organism>
<keyword evidence="9" id="KW-0238">DNA-binding</keyword>